<dbReference type="FunFam" id="1.10.10.60:FF:000218">
    <property type="entry name" value="Myb transcription factor"/>
    <property type="match status" value="1"/>
</dbReference>
<dbReference type="AlphaFoldDB" id="A0A0S2IL67"/>
<dbReference type="InterPro" id="IPR017930">
    <property type="entry name" value="Myb_dom"/>
</dbReference>
<dbReference type="Gene3D" id="1.10.10.60">
    <property type="entry name" value="Homeodomain-like"/>
    <property type="match status" value="2"/>
</dbReference>
<accession>A0A0S2IL67</accession>
<sequence>MDTYQKSSFGVRKGAWSEEEDLLLKKCVEKYGEGNWRQIPLLAGLNRCRKSCRLRWLNYLHPNIKRGEFSFEEVDLMIRMHKLLGNRWSLIAGRIPGRTANDIKNYWNTHVSKWFGSKSRGSKNRKNKKEETEEPEIKCPKIIAVRPRPRRLSKNTDNARTQAVVPFAEESKNFNLVETNSKLDGISWWENFLFDEDDSNFNGQEVLPCSGVSSLERNHNFGGYAPATQGEIMNWTDLMCFSELDFGDFQEFKRRL</sequence>
<evidence type="ECO:0000256" key="4">
    <source>
        <dbReference type="ARBA" id="ARBA00023125"/>
    </source>
</evidence>
<evidence type="ECO:0000313" key="10">
    <source>
        <dbReference type="EMBL" id="ALO24363.1"/>
    </source>
</evidence>
<dbReference type="InterPro" id="IPR015495">
    <property type="entry name" value="Myb_TF_plants"/>
</dbReference>
<reference evidence="10" key="1">
    <citation type="journal article" date="2016" name="Plant Cell Rep.">
        <title>Isolation and functional characterization of a R2R3-MYB regulator of the anthocyanin biosynthetic pathway from Epimedium sagittatum.</title>
        <authorList>
            <person name="Huang W."/>
            <person name="Khaldun A.B."/>
            <person name="Lv H."/>
            <person name="Du L."/>
            <person name="Zhang C."/>
            <person name="Wang Y."/>
        </authorList>
    </citation>
    <scope>NUCLEOTIDE SEQUENCE</scope>
</reference>
<gene>
    <name evidence="10" type="primary">AN2</name>
</gene>
<feature type="domain" description="Myb-like" evidence="8">
    <location>
        <begin position="61"/>
        <end position="111"/>
    </location>
</feature>
<dbReference type="SUPFAM" id="SSF46689">
    <property type="entry name" value="Homeodomain-like"/>
    <property type="match status" value="1"/>
</dbReference>
<evidence type="ECO:0000256" key="1">
    <source>
        <dbReference type="ARBA" id="ARBA00004123"/>
    </source>
</evidence>
<evidence type="ECO:0000259" key="9">
    <source>
        <dbReference type="PROSITE" id="PS51294"/>
    </source>
</evidence>
<evidence type="ECO:0000259" key="8">
    <source>
        <dbReference type="PROSITE" id="PS50090"/>
    </source>
</evidence>
<dbReference type="InterPro" id="IPR001005">
    <property type="entry name" value="SANT/Myb"/>
</dbReference>
<keyword evidence="2" id="KW-0677">Repeat</keyword>
<evidence type="ECO:0000256" key="2">
    <source>
        <dbReference type="ARBA" id="ARBA00022737"/>
    </source>
</evidence>
<dbReference type="Pfam" id="PF00249">
    <property type="entry name" value="Myb_DNA-binding"/>
    <property type="match status" value="2"/>
</dbReference>
<keyword evidence="6" id="KW-0804">Transcription</keyword>
<evidence type="ECO:0000256" key="3">
    <source>
        <dbReference type="ARBA" id="ARBA00023015"/>
    </source>
</evidence>
<evidence type="ECO:0000256" key="6">
    <source>
        <dbReference type="ARBA" id="ARBA00023163"/>
    </source>
</evidence>
<comment type="subcellular location">
    <subcellularLocation>
        <location evidence="1">Nucleus</location>
    </subcellularLocation>
</comment>
<proteinExistence type="evidence at transcript level"/>
<evidence type="ECO:0000256" key="7">
    <source>
        <dbReference type="ARBA" id="ARBA00023242"/>
    </source>
</evidence>
<evidence type="ECO:0000256" key="5">
    <source>
        <dbReference type="ARBA" id="ARBA00023159"/>
    </source>
</evidence>
<dbReference type="CDD" id="cd00167">
    <property type="entry name" value="SANT"/>
    <property type="match status" value="2"/>
</dbReference>
<dbReference type="GO" id="GO:0005634">
    <property type="term" value="C:nucleus"/>
    <property type="evidence" value="ECO:0007669"/>
    <property type="project" value="UniProtKB-SubCell"/>
</dbReference>
<keyword evidence="7" id="KW-0539">Nucleus</keyword>
<dbReference type="PANTHER" id="PTHR47999:SF24">
    <property type="entry name" value="TRANSCRIPTION FACTOR MYB90"/>
    <property type="match status" value="1"/>
</dbReference>
<dbReference type="PANTHER" id="PTHR47999">
    <property type="entry name" value="TRANSCRIPTION FACTOR MYB8-RELATED-RELATED"/>
    <property type="match status" value="1"/>
</dbReference>
<feature type="domain" description="HTH myb-type" evidence="9">
    <location>
        <begin position="8"/>
        <end position="64"/>
    </location>
</feature>
<dbReference type="InterPro" id="IPR009057">
    <property type="entry name" value="Homeodomain-like_sf"/>
</dbReference>
<keyword evidence="3" id="KW-0805">Transcription regulation</keyword>
<feature type="domain" description="HTH myb-type" evidence="9">
    <location>
        <begin position="65"/>
        <end position="115"/>
    </location>
</feature>
<organism evidence="10">
    <name type="scientific">Epimedium sagittatum</name>
    <dbReference type="NCBI Taxonomy" id="253616"/>
    <lineage>
        <taxon>Eukaryota</taxon>
        <taxon>Viridiplantae</taxon>
        <taxon>Streptophyta</taxon>
        <taxon>Embryophyta</taxon>
        <taxon>Tracheophyta</taxon>
        <taxon>Spermatophyta</taxon>
        <taxon>Magnoliopsida</taxon>
        <taxon>Ranunculales</taxon>
        <taxon>Berberidaceae</taxon>
        <taxon>Podophylloideae</taxon>
        <taxon>Epimedieae</taxon>
        <taxon>Epimedium</taxon>
    </lineage>
</organism>
<dbReference type="EMBL" id="KT149385">
    <property type="protein sequence ID" value="ALO24362.1"/>
    <property type="molecule type" value="mRNA"/>
</dbReference>
<dbReference type="EMBL" id="KT149386">
    <property type="protein sequence ID" value="ALO24363.1"/>
    <property type="molecule type" value="Genomic_DNA"/>
</dbReference>
<keyword evidence="4" id="KW-0238">DNA-binding</keyword>
<keyword evidence="5" id="KW-0010">Activator</keyword>
<protein>
    <submittedName>
        <fullName evidence="10">R2R3-MYB transcription factor</fullName>
    </submittedName>
</protein>
<dbReference type="PROSITE" id="PS50090">
    <property type="entry name" value="MYB_LIKE"/>
    <property type="match status" value="2"/>
</dbReference>
<dbReference type="GO" id="GO:0003677">
    <property type="term" value="F:DNA binding"/>
    <property type="evidence" value="ECO:0007669"/>
    <property type="project" value="UniProtKB-KW"/>
</dbReference>
<feature type="domain" description="Myb-like" evidence="8">
    <location>
        <begin position="8"/>
        <end position="60"/>
    </location>
</feature>
<dbReference type="SMART" id="SM00717">
    <property type="entry name" value="SANT"/>
    <property type="match status" value="2"/>
</dbReference>
<name>A0A0S2IL67_9MAGN</name>
<dbReference type="PROSITE" id="PS51294">
    <property type="entry name" value="HTH_MYB"/>
    <property type="match status" value="2"/>
</dbReference>